<proteinExistence type="predicted"/>
<comment type="caution">
    <text evidence="1">The sequence shown here is derived from an EMBL/GenBank/DDBJ whole genome shotgun (WGS) entry which is preliminary data.</text>
</comment>
<name>A0ABD4REM6_9CLOT</name>
<organism evidence="1 2">
    <name type="scientific">Clostridium chauvoei</name>
    <dbReference type="NCBI Taxonomy" id="46867"/>
    <lineage>
        <taxon>Bacteria</taxon>
        <taxon>Bacillati</taxon>
        <taxon>Bacillota</taxon>
        <taxon>Clostridia</taxon>
        <taxon>Eubacteriales</taxon>
        <taxon>Clostridiaceae</taxon>
        <taxon>Clostridium</taxon>
    </lineage>
</organism>
<dbReference type="RefSeq" id="WP_021875766.1">
    <property type="nucleotide sequence ID" value="NZ_CP018624.1"/>
</dbReference>
<evidence type="ECO:0000313" key="2">
    <source>
        <dbReference type="Proteomes" id="UP000775179"/>
    </source>
</evidence>
<dbReference type="AlphaFoldDB" id="A0ABD4REM6"/>
<dbReference type="GeneID" id="66301778"/>
<reference evidence="1 2" key="1">
    <citation type="submission" date="2021-08" db="EMBL/GenBank/DDBJ databases">
        <title>Genome sequence analysis of Clostridium chauvoei strains of European origin and evaluation of typing options for outbreak investigations.</title>
        <authorList>
            <person name="Abdel-Glil M."/>
            <person name="Thomas P."/>
            <person name="Seyboldt C."/>
        </authorList>
    </citation>
    <scope>NUCLEOTIDE SEQUENCE [LARGE SCALE GENOMIC DNA]</scope>
    <source>
        <strain evidence="1 2">S0260-09</strain>
    </source>
</reference>
<dbReference type="Proteomes" id="UP000775179">
    <property type="component" value="Unassembled WGS sequence"/>
</dbReference>
<dbReference type="EMBL" id="JAIFTX010000002">
    <property type="protein sequence ID" value="MBX7289585.1"/>
    <property type="molecule type" value="Genomic_DNA"/>
</dbReference>
<sequence>MKSTLEKIDFLKNQLSNSDFIKKEIDGFSLINYTLKIKLRALTLDTLGDITVILKNIKTKEIYICDSYFNGKILEVHLDSLNYLCTDNEYMPLIVIKESDTIKILYPILKKNYVQIFNDYDALLSSPVSWYVRALDNGEFRLSTIVKSNFCS</sequence>
<protein>
    <submittedName>
        <fullName evidence="1">Uncharacterized protein</fullName>
    </submittedName>
</protein>
<dbReference type="KEGG" id="cchv:BTM20_07845"/>
<gene>
    <name evidence="1" type="ORF">K4H94_00780</name>
</gene>
<evidence type="ECO:0000313" key="1">
    <source>
        <dbReference type="EMBL" id="MBX7289585.1"/>
    </source>
</evidence>
<accession>A0ABD4REM6</accession>